<gene>
    <name evidence="1" type="ORF">AVEN_208499_1</name>
</gene>
<protein>
    <submittedName>
        <fullName evidence="1">Uncharacterized protein</fullName>
    </submittedName>
</protein>
<proteinExistence type="predicted"/>
<evidence type="ECO:0000313" key="1">
    <source>
        <dbReference type="EMBL" id="GBM23860.1"/>
    </source>
</evidence>
<accession>A0A4Y2E3Z0</accession>
<reference evidence="1 2" key="1">
    <citation type="journal article" date="2019" name="Sci. Rep.">
        <title>Orb-weaving spider Araneus ventricosus genome elucidates the spidroin gene catalogue.</title>
        <authorList>
            <person name="Kono N."/>
            <person name="Nakamura H."/>
            <person name="Ohtoshi R."/>
            <person name="Moran D.A.P."/>
            <person name="Shinohara A."/>
            <person name="Yoshida Y."/>
            <person name="Fujiwara M."/>
            <person name="Mori M."/>
            <person name="Tomita M."/>
            <person name="Arakawa K."/>
        </authorList>
    </citation>
    <scope>NUCLEOTIDE SEQUENCE [LARGE SCALE GENOMIC DNA]</scope>
</reference>
<keyword evidence="2" id="KW-1185">Reference proteome</keyword>
<dbReference type="AlphaFoldDB" id="A0A4Y2E3Z0"/>
<dbReference type="Proteomes" id="UP000499080">
    <property type="component" value="Unassembled WGS sequence"/>
</dbReference>
<organism evidence="1 2">
    <name type="scientific">Araneus ventricosus</name>
    <name type="common">Orbweaver spider</name>
    <name type="synonym">Epeira ventricosa</name>
    <dbReference type="NCBI Taxonomy" id="182803"/>
    <lineage>
        <taxon>Eukaryota</taxon>
        <taxon>Metazoa</taxon>
        <taxon>Ecdysozoa</taxon>
        <taxon>Arthropoda</taxon>
        <taxon>Chelicerata</taxon>
        <taxon>Arachnida</taxon>
        <taxon>Araneae</taxon>
        <taxon>Araneomorphae</taxon>
        <taxon>Entelegynae</taxon>
        <taxon>Araneoidea</taxon>
        <taxon>Araneidae</taxon>
        <taxon>Araneus</taxon>
    </lineage>
</organism>
<name>A0A4Y2E3Z0_ARAVE</name>
<comment type="caution">
    <text evidence="1">The sequence shown here is derived from an EMBL/GenBank/DDBJ whole genome shotgun (WGS) entry which is preliminary data.</text>
</comment>
<sequence>MFGLLKDMFGPSVKYLLFLMAKHTGMYDFKMKPTISFKFPNGSDELIYNLRTRLAVVSHMEWNKGPGSRFAKSSGQCPKVIAFEMSNKYCWSLRNKFLPISGIEQSMGS</sequence>
<dbReference type="EMBL" id="BGPR01000505">
    <property type="protein sequence ID" value="GBM23860.1"/>
    <property type="molecule type" value="Genomic_DNA"/>
</dbReference>
<evidence type="ECO:0000313" key="2">
    <source>
        <dbReference type="Proteomes" id="UP000499080"/>
    </source>
</evidence>